<dbReference type="InterPro" id="IPR020103">
    <property type="entry name" value="PsdUridine_synth_cat_dom_sf"/>
</dbReference>
<dbReference type="InterPro" id="IPR050188">
    <property type="entry name" value="RluA_PseudoU_synthase"/>
</dbReference>
<dbReference type="PANTHER" id="PTHR21600:SF84">
    <property type="entry name" value="PSEUDOURIDINE SYNTHASE RSUA_RLUA-LIKE DOMAIN-CONTAINING PROTEIN"/>
    <property type="match status" value="1"/>
</dbReference>
<dbReference type="Proteomes" id="UP000565262">
    <property type="component" value="Unassembled WGS sequence"/>
</dbReference>
<evidence type="ECO:0000313" key="2">
    <source>
        <dbReference type="EMBL" id="MBB1486868.1"/>
    </source>
</evidence>
<dbReference type="PANTHER" id="PTHR21600">
    <property type="entry name" value="MITOCHONDRIAL RNA PSEUDOURIDINE SYNTHASE"/>
    <property type="match status" value="1"/>
</dbReference>
<comment type="caution">
    <text evidence="2">The sequence shown here is derived from an EMBL/GenBank/DDBJ whole genome shotgun (WGS) entry which is preliminary data.</text>
</comment>
<evidence type="ECO:0000313" key="3">
    <source>
        <dbReference type="Proteomes" id="UP000565262"/>
    </source>
</evidence>
<gene>
    <name evidence="2" type="ORF">H4O21_09625</name>
</gene>
<dbReference type="GO" id="GO:0000455">
    <property type="term" value="P:enzyme-directed rRNA pseudouridine synthesis"/>
    <property type="evidence" value="ECO:0007669"/>
    <property type="project" value="TreeGrafter"/>
</dbReference>
<dbReference type="GO" id="GO:0009982">
    <property type="term" value="F:pseudouridine synthase activity"/>
    <property type="evidence" value="ECO:0007669"/>
    <property type="project" value="InterPro"/>
</dbReference>
<dbReference type="GO" id="GO:0140098">
    <property type="term" value="F:catalytic activity, acting on RNA"/>
    <property type="evidence" value="ECO:0007669"/>
    <property type="project" value="UniProtKB-ARBA"/>
</dbReference>
<proteinExistence type="predicted"/>
<dbReference type="SUPFAM" id="SSF55120">
    <property type="entry name" value="Pseudouridine synthase"/>
    <property type="match status" value="1"/>
</dbReference>
<organism evidence="2 3">
    <name type="scientific">Oceanospirillum sediminis</name>
    <dbReference type="NCBI Taxonomy" id="2760088"/>
    <lineage>
        <taxon>Bacteria</taxon>
        <taxon>Pseudomonadati</taxon>
        <taxon>Pseudomonadota</taxon>
        <taxon>Gammaproteobacteria</taxon>
        <taxon>Oceanospirillales</taxon>
        <taxon>Oceanospirillaceae</taxon>
        <taxon>Oceanospirillum</taxon>
    </lineage>
</organism>
<sequence length="318" mass="36668">MARNRSGKKSPVSPLPIRDGIAPSYLNLPHGEWPDLLSFLIERFPHLPAEVLTDRLRRGELVDNDGQAFTLASPFRQGQRVWYYREVPDEKTVPFQETILFEDELIVIADKPHWLSTIPAGRHLKETLLIRLRNRLSLPELAPSHRLDRETAGLVLLCKQPEHRGAYQTMFQKRNVQKHYQAVAPVRNDLTLPYVYRSNIVRGDTFFTMKEAEGESNSETEINLLRQEGNRGLYLLKPHTGRQHQLRVHMSALGIPLENDPWYPIVQPEADHEDYSQPLQLLAYTLEFTDPVTGQARFFRSQRQLNITAPKPLDQADS</sequence>
<accession>A0A839IPI6</accession>
<dbReference type="AlphaFoldDB" id="A0A839IPI6"/>
<feature type="domain" description="Pseudouridine synthase RsuA/RluA-like" evidence="1">
    <location>
        <begin position="107"/>
        <end position="252"/>
    </location>
</feature>
<keyword evidence="3" id="KW-1185">Reference proteome</keyword>
<protein>
    <submittedName>
        <fullName evidence="2">Pseudouridine synthase</fullName>
    </submittedName>
</protein>
<name>A0A839IPI6_9GAMM</name>
<dbReference type="InterPro" id="IPR006145">
    <property type="entry name" value="PsdUridine_synth_RsuA/RluA"/>
</dbReference>
<dbReference type="EMBL" id="JACJFM010000010">
    <property type="protein sequence ID" value="MBB1486868.1"/>
    <property type="molecule type" value="Genomic_DNA"/>
</dbReference>
<dbReference type="RefSeq" id="WP_182808654.1">
    <property type="nucleotide sequence ID" value="NZ_JACJFM010000010.1"/>
</dbReference>
<dbReference type="Gene3D" id="3.30.2350.10">
    <property type="entry name" value="Pseudouridine synthase"/>
    <property type="match status" value="1"/>
</dbReference>
<evidence type="ECO:0000259" key="1">
    <source>
        <dbReference type="Pfam" id="PF00849"/>
    </source>
</evidence>
<reference evidence="2 3" key="1">
    <citation type="submission" date="2020-08" db="EMBL/GenBank/DDBJ databases">
        <title>Oceanospirillum sp. nov. isolated from marine sediment.</title>
        <authorList>
            <person name="Ji X."/>
        </authorList>
    </citation>
    <scope>NUCLEOTIDE SEQUENCE [LARGE SCALE GENOMIC DNA]</scope>
    <source>
        <strain evidence="2 3">D5</strain>
    </source>
</reference>
<dbReference type="GO" id="GO:0003723">
    <property type="term" value="F:RNA binding"/>
    <property type="evidence" value="ECO:0007669"/>
    <property type="project" value="InterPro"/>
</dbReference>
<dbReference type="Pfam" id="PF00849">
    <property type="entry name" value="PseudoU_synth_2"/>
    <property type="match status" value="1"/>
</dbReference>